<keyword evidence="2" id="KW-0479">Metal-binding</keyword>
<dbReference type="Gene3D" id="1.25.40.20">
    <property type="entry name" value="Ankyrin repeat-containing domain"/>
    <property type="match status" value="1"/>
</dbReference>
<dbReference type="AlphaFoldDB" id="A0AAN7JQD4"/>
<keyword evidence="14" id="KW-1185">Reference proteome</keyword>
<name>A0AAN7JQD4_9MYRT</name>
<evidence type="ECO:0000256" key="11">
    <source>
        <dbReference type="SAM" id="Phobius"/>
    </source>
</evidence>
<evidence type="ECO:0000256" key="5">
    <source>
        <dbReference type="ARBA" id="ARBA00023015"/>
    </source>
</evidence>
<feature type="compositionally biased region" description="Basic residues" evidence="10">
    <location>
        <begin position="243"/>
        <end position="254"/>
    </location>
</feature>
<evidence type="ECO:0000256" key="10">
    <source>
        <dbReference type="SAM" id="MobiDB-lite"/>
    </source>
</evidence>
<dbReference type="PANTHER" id="PTHR31251">
    <property type="entry name" value="SQUAMOSA PROMOTER-BINDING-LIKE PROTEIN 4"/>
    <property type="match status" value="1"/>
</dbReference>
<evidence type="ECO:0000256" key="1">
    <source>
        <dbReference type="ARBA" id="ARBA00004123"/>
    </source>
</evidence>
<keyword evidence="4" id="KW-0862">Zinc</keyword>
<evidence type="ECO:0000256" key="9">
    <source>
        <dbReference type="PROSITE-ProRule" id="PRU00470"/>
    </source>
</evidence>
<dbReference type="InterPro" id="IPR044817">
    <property type="entry name" value="SBP-like"/>
</dbReference>
<evidence type="ECO:0000256" key="6">
    <source>
        <dbReference type="ARBA" id="ARBA00023125"/>
    </source>
</evidence>
<evidence type="ECO:0000256" key="3">
    <source>
        <dbReference type="ARBA" id="ARBA00022771"/>
    </source>
</evidence>
<comment type="subcellular location">
    <subcellularLocation>
        <location evidence="1">Nucleus</location>
    </subcellularLocation>
</comment>
<dbReference type="Proteomes" id="UP001345219">
    <property type="component" value="Chromosome 4"/>
</dbReference>
<dbReference type="GO" id="GO:0008270">
    <property type="term" value="F:zinc ion binding"/>
    <property type="evidence" value="ECO:0007669"/>
    <property type="project" value="UniProtKB-KW"/>
</dbReference>
<feature type="compositionally biased region" description="Polar residues" evidence="10">
    <location>
        <begin position="451"/>
        <end position="465"/>
    </location>
</feature>
<keyword evidence="8" id="KW-0539">Nucleus</keyword>
<evidence type="ECO:0000256" key="2">
    <source>
        <dbReference type="ARBA" id="ARBA00022723"/>
    </source>
</evidence>
<dbReference type="PROSITE" id="PS51141">
    <property type="entry name" value="ZF_SBP"/>
    <property type="match status" value="1"/>
</dbReference>
<dbReference type="GO" id="GO:0003677">
    <property type="term" value="F:DNA binding"/>
    <property type="evidence" value="ECO:0007669"/>
    <property type="project" value="UniProtKB-KW"/>
</dbReference>
<dbReference type="Pfam" id="PF26102">
    <property type="entry name" value="Ig_SPL7"/>
    <property type="match status" value="1"/>
</dbReference>
<feature type="region of interest" description="Disordered" evidence="10">
    <location>
        <begin position="519"/>
        <end position="542"/>
    </location>
</feature>
<keyword evidence="11" id="KW-0472">Membrane</keyword>
<organism evidence="13 14">
    <name type="scientific">Trapa incisa</name>
    <dbReference type="NCBI Taxonomy" id="236973"/>
    <lineage>
        <taxon>Eukaryota</taxon>
        <taxon>Viridiplantae</taxon>
        <taxon>Streptophyta</taxon>
        <taxon>Embryophyta</taxon>
        <taxon>Tracheophyta</taxon>
        <taxon>Spermatophyta</taxon>
        <taxon>Magnoliopsida</taxon>
        <taxon>eudicotyledons</taxon>
        <taxon>Gunneridae</taxon>
        <taxon>Pentapetalae</taxon>
        <taxon>rosids</taxon>
        <taxon>malvids</taxon>
        <taxon>Myrtales</taxon>
        <taxon>Lythraceae</taxon>
        <taxon>Trapa</taxon>
    </lineage>
</organism>
<feature type="domain" description="SBP-type" evidence="12">
    <location>
        <begin position="178"/>
        <end position="255"/>
    </location>
</feature>
<evidence type="ECO:0000256" key="8">
    <source>
        <dbReference type="ARBA" id="ARBA00023242"/>
    </source>
</evidence>
<dbReference type="EMBL" id="JAXIOK010000017">
    <property type="protein sequence ID" value="KAK4751541.1"/>
    <property type="molecule type" value="Genomic_DNA"/>
</dbReference>
<feature type="region of interest" description="Disordered" evidence="10">
    <location>
        <begin position="159"/>
        <end position="178"/>
    </location>
</feature>
<reference evidence="13 14" key="1">
    <citation type="journal article" date="2023" name="Hortic Res">
        <title>Pangenome of water caltrop reveals structural variations and asymmetric subgenome divergence after allopolyploidization.</title>
        <authorList>
            <person name="Zhang X."/>
            <person name="Chen Y."/>
            <person name="Wang L."/>
            <person name="Yuan Y."/>
            <person name="Fang M."/>
            <person name="Shi L."/>
            <person name="Lu R."/>
            <person name="Comes H.P."/>
            <person name="Ma Y."/>
            <person name="Chen Y."/>
            <person name="Huang G."/>
            <person name="Zhou Y."/>
            <person name="Zheng Z."/>
            <person name="Qiu Y."/>
        </authorList>
    </citation>
    <scope>NUCLEOTIDE SEQUENCE [LARGE SCALE GENOMIC DNA]</scope>
    <source>
        <tissue evidence="13">Roots</tissue>
    </source>
</reference>
<feature type="transmembrane region" description="Helical" evidence="11">
    <location>
        <begin position="1016"/>
        <end position="1034"/>
    </location>
</feature>
<evidence type="ECO:0000313" key="13">
    <source>
        <dbReference type="EMBL" id="KAK4751541.1"/>
    </source>
</evidence>
<feature type="compositionally biased region" description="Low complexity" evidence="10">
    <location>
        <begin position="527"/>
        <end position="542"/>
    </location>
</feature>
<dbReference type="FunFam" id="4.10.1100.10:FF:000001">
    <property type="entry name" value="Squamosa promoter-binding-like protein 14"/>
    <property type="match status" value="1"/>
</dbReference>
<comment type="caution">
    <text evidence="13">The sequence shown here is derived from an EMBL/GenBank/DDBJ whole genome shotgun (WGS) entry which is preliminary data.</text>
</comment>
<keyword evidence="11" id="KW-0812">Transmembrane</keyword>
<feature type="region of interest" description="Disordered" evidence="10">
    <location>
        <begin position="451"/>
        <end position="482"/>
    </location>
</feature>
<keyword evidence="5" id="KW-0805">Transcription regulation</keyword>
<keyword evidence="3 9" id="KW-0863">Zinc-finger</keyword>
<keyword evidence="7" id="KW-0804">Transcription</keyword>
<dbReference type="InterPro" id="IPR036893">
    <property type="entry name" value="SBP_sf"/>
</dbReference>
<protein>
    <recommendedName>
        <fullName evidence="12">SBP-type domain-containing protein</fullName>
    </recommendedName>
</protein>
<dbReference type="SUPFAM" id="SSF103612">
    <property type="entry name" value="SBT domain"/>
    <property type="match status" value="1"/>
</dbReference>
<dbReference type="Gene3D" id="4.10.1100.10">
    <property type="entry name" value="Transcription factor, SBP-box domain"/>
    <property type="match status" value="1"/>
</dbReference>
<dbReference type="SUPFAM" id="SSF48403">
    <property type="entry name" value="Ankyrin repeat"/>
    <property type="match status" value="1"/>
</dbReference>
<accession>A0AAN7JQD4</accession>
<dbReference type="Pfam" id="PF03110">
    <property type="entry name" value="SBP"/>
    <property type="match status" value="1"/>
</dbReference>
<sequence length="1056" mass="117110">MPWVPSSTNMSIFLRHEIDLLALKVLPSGFVEKMEEVGEQVASSILDRGGLLSKFCQSPLLARKRDYPCNQVRSLNCQPQELQQPLDSGATWRPNSWHWDSIKFVATQVESEILQLSSVNLEQNKRGEEGASTSKSSAACGGNDESLGLNLGGRLKMLEEPVSRPSKRVRSGSPGSNSPICQVDGCSEDLLNGKDYHRRHKVCEVHSKASKALVGKQMQRFCQQCSRFHPLPEFDEGKRSCRRRLAGHNQRRRKTQGEDAGSRILSPSTNDAKSDAILDMVNLLTAFSSAQGKIDDKSIDSSHLPNKDEIQHILGKINALVLPTDLKAKLSSFGSLNGTSSRQGAVENSNKLNGTMSSPSATDFLAVLSATLLSRKNGQIVEMERSKMNNFFDQSADPKGPIIEFNSVGGERSSSSCHTPVDDSDCHAMETQANLPLQLFGSLPDNCSPRNLPSSRKYFSSGGSNRTEDRSPCSSKEGARPEILITMEVNENARMNTDPAEIVPLDLFRDYDKESGQGQCQIWPYQSGHPSSSGSDLSPSSLRLGTKEHTGRIMFKLFDKDPSHFPKALRSQIYSWLSSSPLEMESYIRPGCLVLSLYISMPSSDWEQLEQKLLERLERLVHGSGSNFWKSGRFLVQIGQKFAFHSDGNIRILKSWRTSPPQLISVSPLALAVGQENTQLVLQGRNLVNHGTRIHCSYMGGYISKEVAELSCEKSGYDEIRIKNSGFDAMVAMPPSLGRCFIEVENGFGGNSFPLIIADATICSELRMLESELMEEKNSSREEVLHFLNELGWLFQRRNGYPPPADLNYSLGRFKFLFIFTVDRDWCCLMRKLLDILAEEINFDESLPVKELSFEALTEVQVLNRAVRRGSTKMVELLINYAINCGPEASRTYIFPPNMRGSGGITPLHLAACTSGSTGVVDALTNDPQEIGLNSWSTLLDACGQSASSYAAMRNYHAYNELVARKISDRRNGQISLSMDGFETRESNSCARCSMEATKHYGTRTTRSQGVLHRPYMYSMLTIAAVCVCVCLFFRGAPKVGLVAPFKWENLDYGPL</sequence>
<keyword evidence="6" id="KW-0238">DNA-binding</keyword>
<dbReference type="InterPro" id="IPR036770">
    <property type="entry name" value="Ankyrin_rpt-contain_sf"/>
</dbReference>
<evidence type="ECO:0000313" key="14">
    <source>
        <dbReference type="Proteomes" id="UP001345219"/>
    </source>
</evidence>
<keyword evidence="11" id="KW-1133">Transmembrane helix</keyword>
<gene>
    <name evidence="13" type="ORF">SAY87_005023</name>
</gene>
<evidence type="ECO:0000256" key="7">
    <source>
        <dbReference type="ARBA" id="ARBA00023163"/>
    </source>
</evidence>
<feature type="region of interest" description="Disordered" evidence="10">
    <location>
        <begin position="124"/>
        <end position="147"/>
    </location>
</feature>
<evidence type="ECO:0000259" key="12">
    <source>
        <dbReference type="PROSITE" id="PS51141"/>
    </source>
</evidence>
<evidence type="ECO:0000256" key="4">
    <source>
        <dbReference type="ARBA" id="ARBA00022833"/>
    </source>
</evidence>
<feature type="region of interest" description="Disordered" evidence="10">
    <location>
        <begin position="243"/>
        <end position="269"/>
    </location>
</feature>
<dbReference type="GO" id="GO:0005634">
    <property type="term" value="C:nucleus"/>
    <property type="evidence" value="ECO:0007669"/>
    <property type="project" value="UniProtKB-SubCell"/>
</dbReference>
<proteinExistence type="predicted"/>
<dbReference type="InterPro" id="IPR004333">
    <property type="entry name" value="SBP_dom"/>
</dbReference>
<dbReference type="PANTHER" id="PTHR31251:SF110">
    <property type="entry name" value="SQUAMOSA PROMOTER-BINDING-LIKE PROTEIN 14"/>
    <property type="match status" value="1"/>
</dbReference>